<evidence type="ECO:0000256" key="4">
    <source>
        <dbReference type="ARBA" id="ARBA00023136"/>
    </source>
</evidence>
<evidence type="ECO:0000313" key="7">
    <source>
        <dbReference type="Proteomes" id="UP000435648"/>
    </source>
</evidence>
<dbReference type="Proteomes" id="UP000435648">
    <property type="component" value="Chromosome"/>
</dbReference>
<dbReference type="Pfam" id="PF01124">
    <property type="entry name" value="MAPEG"/>
    <property type="match status" value="1"/>
</dbReference>
<reference evidence="6 7" key="1">
    <citation type="submission" date="2019-12" db="EMBL/GenBank/DDBJ databases">
        <title>The genome of Stappia indica PHM037.</title>
        <authorList>
            <person name="Kacar D."/>
            <person name="Galan B."/>
            <person name="Canedo L."/>
            <person name="Rodriguez P."/>
            <person name="de la Calle F."/>
            <person name="Garcia J.L."/>
        </authorList>
    </citation>
    <scope>NUCLEOTIDE SEQUENCE [LARGE SCALE GENOMIC DNA]</scope>
    <source>
        <strain evidence="6 7">PHM037</strain>
    </source>
</reference>
<accession>A0A857C8V3</accession>
<dbReference type="AlphaFoldDB" id="A0A857C8V3"/>
<dbReference type="PANTHER" id="PTHR35371:SF1">
    <property type="entry name" value="BLR7753 PROTEIN"/>
    <property type="match status" value="1"/>
</dbReference>
<dbReference type="InterPro" id="IPR001129">
    <property type="entry name" value="Membr-assoc_MAPEG"/>
</dbReference>
<evidence type="ECO:0000256" key="1">
    <source>
        <dbReference type="ARBA" id="ARBA00004370"/>
    </source>
</evidence>
<dbReference type="GO" id="GO:0016020">
    <property type="term" value="C:membrane"/>
    <property type="evidence" value="ECO:0007669"/>
    <property type="project" value="UniProtKB-SubCell"/>
</dbReference>
<evidence type="ECO:0000256" key="5">
    <source>
        <dbReference type="SAM" id="Phobius"/>
    </source>
</evidence>
<sequence length="130" mass="14035">MTIELIVLALGCILGVAQTYIAAEMEGRQYGMKWALSSREAEMPPWSALVGRLKRAQANYMETFPIAAAAILIVVVAEVNGLLTAAGAIIWLVARIAFWVVYAIGIPVLRSVLFATSIVGIGMILWPALF</sequence>
<dbReference type="SUPFAM" id="SSF161084">
    <property type="entry name" value="MAPEG domain-like"/>
    <property type="match status" value="1"/>
</dbReference>
<comment type="subcellular location">
    <subcellularLocation>
        <location evidence="1">Membrane</location>
    </subcellularLocation>
</comment>
<evidence type="ECO:0008006" key="8">
    <source>
        <dbReference type="Google" id="ProtNLM"/>
    </source>
</evidence>
<feature type="transmembrane region" description="Helical" evidence="5">
    <location>
        <begin position="111"/>
        <end position="129"/>
    </location>
</feature>
<protein>
    <recommendedName>
        <fullName evidence="8">MAPEG family protein</fullName>
    </recommendedName>
</protein>
<dbReference type="Gene3D" id="1.20.120.550">
    <property type="entry name" value="Membrane associated eicosanoid/glutathione metabolism-like domain"/>
    <property type="match status" value="1"/>
</dbReference>
<dbReference type="EMBL" id="CP046908">
    <property type="protein sequence ID" value="QGZ35298.1"/>
    <property type="molecule type" value="Genomic_DNA"/>
</dbReference>
<keyword evidence="3 5" id="KW-1133">Transmembrane helix</keyword>
<gene>
    <name evidence="6" type="ORF">GH266_12810</name>
</gene>
<organism evidence="6 7">
    <name type="scientific">Stappia indica</name>
    <dbReference type="NCBI Taxonomy" id="538381"/>
    <lineage>
        <taxon>Bacteria</taxon>
        <taxon>Pseudomonadati</taxon>
        <taxon>Pseudomonadota</taxon>
        <taxon>Alphaproteobacteria</taxon>
        <taxon>Hyphomicrobiales</taxon>
        <taxon>Stappiaceae</taxon>
        <taxon>Stappia</taxon>
    </lineage>
</organism>
<keyword evidence="2 5" id="KW-0812">Transmembrane</keyword>
<dbReference type="InterPro" id="IPR023352">
    <property type="entry name" value="MAPEG-like_dom_sf"/>
</dbReference>
<dbReference type="PANTHER" id="PTHR35371">
    <property type="entry name" value="INNER MEMBRANE PROTEIN"/>
    <property type="match status" value="1"/>
</dbReference>
<name>A0A857C8V3_9HYPH</name>
<proteinExistence type="predicted"/>
<feature type="transmembrane region" description="Helical" evidence="5">
    <location>
        <begin position="6"/>
        <end position="23"/>
    </location>
</feature>
<dbReference type="OrthoDB" id="7743618at2"/>
<keyword evidence="4 5" id="KW-0472">Membrane</keyword>
<evidence type="ECO:0000313" key="6">
    <source>
        <dbReference type="EMBL" id="QGZ35298.1"/>
    </source>
</evidence>
<evidence type="ECO:0000256" key="2">
    <source>
        <dbReference type="ARBA" id="ARBA00022692"/>
    </source>
</evidence>
<dbReference type="KEGG" id="siw:GH266_12810"/>
<dbReference type="RefSeq" id="WP_158194175.1">
    <property type="nucleotide sequence ID" value="NZ_CP046908.1"/>
</dbReference>
<evidence type="ECO:0000256" key="3">
    <source>
        <dbReference type="ARBA" id="ARBA00022989"/>
    </source>
</evidence>